<feature type="transmembrane region" description="Helical" evidence="1">
    <location>
        <begin position="47"/>
        <end position="64"/>
    </location>
</feature>
<proteinExistence type="predicted"/>
<feature type="non-terminal residue" evidence="2">
    <location>
        <position position="1"/>
    </location>
</feature>
<sequence length="95" mass="10914">VKREQRRTIGINLTLLYFGNPWLPKHSTLPSSIFVTSVKREREQRRTIGTLLYFTLFYFGNPWLPKHSTLPSSTLVTLGEERATIGTLLYFGNLG</sequence>
<keyword evidence="1 2" id="KW-0812">Transmembrane</keyword>
<dbReference type="EMBL" id="LT994651">
    <property type="protein sequence ID" value="SPN79127.1"/>
    <property type="molecule type" value="Genomic_DNA"/>
</dbReference>
<keyword evidence="1" id="KW-1133">Transmembrane helix</keyword>
<keyword evidence="1" id="KW-0472">Membrane</keyword>
<name>A0A2R8FDN4_9VIRU</name>
<evidence type="ECO:0000256" key="1">
    <source>
        <dbReference type="SAM" id="Phobius"/>
    </source>
</evidence>
<evidence type="ECO:0000313" key="3">
    <source>
        <dbReference type="Proteomes" id="UP000273054"/>
    </source>
</evidence>
<accession>A0A2R8FDN4</accession>
<gene>
    <name evidence="2" type="ORF">BRZCDTV_172</name>
</gene>
<keyword evidence="3" id="KW-1185">Reference proteome</keyword>
<evidence type="ECO:0000313" key="2">
    <source>
        <dbReference type="EMBL" id="SPN79127.1"/>
    </source>
</evidence>
<protein>
    <submittedName>
        <fullName evidence="2">Transmembrane domain-containing protein</fullName>
    </submittedName>
</protein>
<reference evidence="2" key="1">
    <citation type="submission" date="2018-03" db="EMBL/GenBank/DDBJ databases">
        <authorList>
            <consortium name="Urmite Genomes"/>
        </authorList>
    </citation>
    <scope>NUCLEOTIDE SEQUENCE [LARGE SCALE GENOMIC DNA]</scope>
    <source>
        <strain evidence="2">IHUMI-27.7</strain>
    </source>
</reference>
<organism evidence="2">
    <name type="scientific">Brazilian cedratvirus IHUMI</name>
    <dbReference type="NCBI Taxonomy" id="2126980"/>
    <lineage>
        <taxon>Viruses</taxon>
        <taxon>Pithoviruses</taxon>
        <taxon>Orthocedratvirinae</taxon>
        <taxon>Alphacedratvirus</taxon>
        <taxon>Alphacedratvirus brasiliense</taxon>
    </lineage>
</organism>
<dbReference type="Proteomes" id="UP000273054">
    <property type="component" value="Segment"/>
</dbReference>